<gene>
    <name evidence="1" type="ORF">OFUS_LOCUS4110</name>
</gene>
<reference evidence="1" key="1">
    <citation type="submission" date="2022-03" db="EMBL/GenBank/DDBJ databases">
        <authorList>
            <person name="Martin C."/>
        </authorList>
    </citation>
    <scope>NUCLEOTIDE SEQUENCE</scope>
</reference>
<dbReference type="EMBL" id="CAIIXF020000002">
    <property type="protein sequence ID" value="CAH1776989.1"/>
    <property type="molecule type" value="Genomic_DNA"/>
</dbReference>
<name>A0A8S4N8E9_OWEFU</name>
<organism evidence="1 2">
    <name type="scientific">Owenia fusiformis</name>
    <name type="common">Polychaete worm</name>
    <dbReference type="NCBI Taxonomy" id="6347"/>
    <lineage>
        <taxon>Eukaryota</taxon>
        <taxon>Metazoa</taxon>
        <taxon>Spiralia</taxon>
        <taxon>Lophotrochozoa</taxon>
        <taxon>Annelida</taxon>
        <taxon>Polychaeta</taxon>
        <taxon>Sedentaria</taxon>
        <taxon>Canalipalpata</taxon>
        <taxon>Sabellida</taxon>
        <taxon>Oweniida</taxon>
        <taxon>Oweniidae</taxon>
        <taxon>Owenia</taxon>
    </lineage>
</organism>
<accession>A0A8S4N8E9</accession>
<sequence>IHKMIRDRETITSLVTGSYCDKRSRYLQLKFDNVIVSALITGPNVSILSTKTAQLIGATSDCIVKIPNGTLANGDSAETLGKIHFYFYLGQGIRVVQDMLIADVTSLAILDYDFSKSSPYRYHSFRCLFSLLYKIEDPETSSINVK</sequence>
<evidence type="ECO:0000313" key="2">
    <source>
        <dbReference type="Proteomes" id="UP000749559"/>
    </source>
</evidence>
<keyword evidence="2" id="KW-1185">Reference proteome</keyword>
<protein>
    <submittedName>
        <fullName evidence="1">Uncharacterized protein</fullName>
    </submittedName>
</protein>
<dbReference type="Proteomes" id="UP000749559">
    <property type="component" value="Unassembled WGS sequence"/>
</dbReference>
<dbReference type="AlphaFoldDB" id="A0A8S4N8E9"/>
<feature type="non-terminal residue" evidence="1">
    <location>
        <position position="1"/>
    </location>
</feature>
<proteinExistence type="predicted"/>
<comment type="caution">
    <text evidence="1">The sequence shown here is derived from an EMBL/GenBank/DDBJ whole genome shotgun (WGS) entry which is preliminary data.</text>
</comment>
<evidence type="ECO:0000313" key="1">
    <source>
        <dbReference type="EMBL" id="CAH1776989.1"/>
    </source>
</evidence>